<dbReference type="AlphaFoldDB" id="A0A0P6CDE5"/>
<gene>
    <name evidence="1" type="ORF">APZ42_026694</name>
</gene>
<evidence type="ECO:0000313" key="1">
    <source>
        <dbReference type="EMBL" id="KZS09200.1"/>
    </source>
</evidence>
<dbReference type="EMBL" id="LRGB01002101">
    <property type="protein sequence ID" value="KZS09200.1"/>
    <property type="molecule type" value="Genomic_DNA"/>
</dbReference>
<keyword evidence="2" id="KW-1185">Reference proteome</keyword>
<comment type="caution">
    <text evidence="1">The sequence shown here is derived from an EMBL/GenBank/DDBJ whole genome shotgun (WGS) entry which is preliminary data.</text>
</comment>
<reference evidence="1 2" key="1">
    <citation type="submission" date="2016-03" db="EMBL/GenBank/DDBJ databases">
        <title>EvidentialGene: Evidence-directed Construction of Genes on Genomes.</title>
        <authorList>
            <person name="Gilbert D.G."/>
            <person name="Choi J.-H."/>
            <person name="Mockaitis K."/>
            <person name="Colbourne J."/>
            <person name="Pfrender M."/>
        </authorList>
    </citation>
    <scope>NUCLEOTIDE SEQUENCE [LARGE SCALE GENOMIC DNA]</scope>
    <source>
        <strain evidence="1 2">Xinb3</strain>
        <tissue evidence="1">Complete organism</tissue>
    </source>
</reference>
<evidence type="ECO:0000313" key="2">
    <source>
        <dbReference type="Proteomes" id="UP000076858"/>
    </source>
</evidence>
<protein>
    <submittedName>
        <fullName evidence="1">Uncharacterized protein</fullName>
    </submittedName>
</protein>
<accession>A0A0P6CDE5</accession>
<organism evidence="1 2">
    <name type="scientific">Daphnia magna</name>
    <dbReference type="NCBI Taxonomy" id="35525"/>
    <lineage>
        <taxon>Eukaryota</taxon>
        <taxon>Metazoa</taxon>
        <taxon>Ecdysozoa</taxon>
        <taxon>Arthropoda</taxon>
        <taxon>Crustacea</taxon>
        <taxon>Branchiopoda</taxon>
        <taxon>Diplostraca</taxon>
        <taxon>Cladocera</taxon>
        <taxon>Anomopoda</taxon>
        <taxon>Daphniidae</taxon>
        <taxon>Daphnia</taxon>
    </lineage>
</organism>
<dbReference type="Proteomes" id="UP000076858">
    <property type="component" value="Unassembled WGS sequence"/>
</dbReference>
<proteinExistence type="predicted"/>
<name>A0A0P6CDE5_9CRUS</name>
<sequence>MSFNLIGAPLLRQFIGCVRVINCRQIAPTDLVGFSRKCCGLLALFVYTFLRRRLMTSSALKMRY</sequence>